<accession>A0ABY9Y297</accession>
<dbReference type="EMBL" id="CP134536">
    <property type="protein sequence ID" value="WNH12232.1"/>
    <property type="molecule type" value="Genomic_DNA"/>
</dbReference>
<keyword evidence="2" id="KW-1185">Reference proteome</keyword>
<sequence length="398" mass="46124">MIELDKIFIRRDNNKVFFCATIKIDHIVQELWFSTDKKFEKYIALTNGDCFALALFIYAIFTNKSFICNVPVSKRLKYGLIHVLLNTFIKNGVCSKELTIDFKFEDETTFPDATGIGTAMSLGVDSFYTLSKNIESSHAVNILTLFNGGAYGEYGGDVARDLFEKMKQHVSNLSEDFGLDFLWVDTNLNEVLKMPFVKTHTFRNFACVLMFQKLFKTYYYASGTTLDNFKLNFNDPMYYDLLNSKAIAGNSLEFHISGLNEGRLFKTQVISEHPLTFNNLNVCLITSDNEKLSKNNKKLINCSKCFKCIRTMVTLEVLGKLHLYKNVFDLNVYKENKEKYLAEILYNKIRANNIFSQEILGQIKLNKYHISYKVYYYLFLRVLQPLGKRINNSKNLKY</sequence>
<evidence type="ECO:0000313" key="2">
    <source>
        <dbReference type="Proteomes" id="UP001303407"/>
    </source>
</evidence>
<dbReference type="RefSeq" id="WP_415862213.1">
    <property type="nucleotide sequence ID" value="NZ_CP134536.1"/>
</dbReference>
<reference evidence="1 2" key="1">
    <citation type="submission" date="2023-09" db="EMBL/GenBank/DDBJ databases">
        <title>Thalassobella suaedae gen. nov., sp. nov., a marine bacterium of the family Flavobacteriaceae isolated from a halophyte Suaeda japonica.</title>
        <authorList>
            <person name="Lee S.Y."/>
            <person name="Hwang C.Y."/>
        </authorList>
    </citation>
    <scope>NUCLEOTIDE SEQUENCE [LARGE SCALE GENOMIC DNA]</scope>
    <source>
        <strain evidence="1 2">HL-DH10</strain>
    </source>
</reference>
<organism evidence="1 2">
    <name type="scientific">Thalassobellus suaedae</name>
    <dbReference type="NCBI Taxonomy" id="3074124"/>
    <lineage>
        <taxon>Bacteria</taxon>
        <taxon>Pseudomonadati</taxon>
        <taxon>Bacteroidota</taxon>
        <taxon>Flavobacteriia</taxon>
        <taxon>Flavobacteriales</taxon>
        <taxon>Flavobacteriaceae</taxon>
        <taxon>Thalassobellus</taxon>
    </lineage>
</organism>
<proteinExistence type="predicted"/>
<name>A0ABY9Y297_9FLAO</name>
<protein>
    <submittedName>
        <fullName evidence="1">Uncharacterized protein</fullName>
    </submittedName>
</protein>
<gene>
    <name evidence="1" type="ORF">RHP49_15230</name>
</gene>
<dbReference type="Proteomes" id="UP001303407">
    <property type="component" value="Chromosome"/>
</dbReference>
<evidence type="ECO:0000313" key="1">
    <source>
        <dbReference type="EMBL" id="WNH12232.1"/>
    </source>
</evidence>